<keyword evidence="12" id="KW-1185">Reference proteome</keyword>
<evidence type="ECO:0000313" key="12">
    <source>
        <dbReference type="Proteomes" id="UP000663832"/>
    </source>
</evidence>
<keyword evidence="3 9" id="KW-1133">Transmembrane helix</keyword>
<evidence type="ECO:0000313" key="11">
    <source>
        <dbReference type="EMBL" id="CAF0945273.1"/>
    </source>
</evidence>
<evidence type="ECO:0000256" key="8">
    <source>
        <dbReference type="RuleBase" id="RU000688"/>
    </source>
</evidence>
<dbReference type="GO" id="GO:0005886">
    <property type="term" value="C:plasma membrane"/>
    <property type="evidence" value="ECO:0007669"/>
    <property type="project" value="TreeGrafter"/>
</dbReference>
<comment type="similarity">
    <text evidence="8">Belongs to the G-protein coupled receptor 1 family.</text>
</comment>
<feature type="transmembrane region" description="Helical" evidence="9">
    <location>
        <begin position="26"/>
        <end position="53"/>
    </location>
</feature>
<comment type="subcellular location">
    <subcellularLocation>
        <location evidence="1">Membrane</location>
        <topology evidence="1">Multi-pass membrane protein</topology>
    </subcellularLocation>
</comment>
<evidence type="ECO:0000256" key="7">
    <source>
        <dbReference type="ARBA" id="ARBA00023224"/>
    </source>
</evidence>
<name>A0A814CSP3_9BILA</name>
<dbReference type="AlphaFoldDB" id="A0A814CSP3"/>
<feature type="transmembrane region" description="Helical" evidence="9">
    <location>
        <begin position="65"/>
        <end position="93"/>
    </location>
</feature>
<keyword evidence="2 8" id="KW-0812">Transmembrane</keyword>
<evidence type="ECO:0000256" key="1">
    <source>
        <dbReference type="ARBA" id="ARBA00004141"/>
    </source>
</evidence>
<accession>A0A814CSP3</accession>
<keyword evidence="4 8" id="KW-0297">G-protein coupled receptor</keyword>
<dbReference type="InterPro" id="IPR017452">
    <property type="entry name" value="GPCR_Rhodpsn_7TM"/>
</dbReference>
<keyword evidence="5 9" id="KW-0472">Membrane</keyword>
<dbReference type="OrthoDB" id="9990906at2759"/>
<sequence length="354" mass="41244">MDKSCINIRQVVSTLPLPVHNELEEIIHYLYMIIYPIIFIVGLIGNLLSSLLFSITELNQTSCGIYFLLLSIFDSLALIGGLHHCLTIGYHITVPNASYCRIRNLVLYTSMDMASWMVVAISVDRYLKVKFPIKTRIYCTKKLNIIVSCILTTILTLKNIHLSTKFIGNISDDADDYCGPNPKYPTYMSFFKNIWPWIDLTTFALLPFIIVTLCNISIIYDQYKRHLKFGRRNLDRTLIKFLLISSFSFIICNFPISITVVLYPYISKSYGTKETYDEAAFIFDILRLPSYASLAFNFYIYYYSSSIFRQHAILLFKRIFRIQLKDDLDHVSLENMIRRQIQKQSKLNEAFEEK</sequence>
<feature type="transmembrane region" description="Helical" evidence="9">
    <location>
        <begin position="241"/>
        <end position="266"/>
    </location>
</feature>
<dbReference type="Gene3D" id="1.20.1070.10">
    <property type="entry name" value="Rhodopsin 7-helix transmembrane proteins"/>
    <property type="match status" value="1"/>
</dbReference>
<dbReference type="GO" id="GO:0004930">
    <property type="term" value="F:G protein-coupled receptor activity"/>
    <property type="evidence" value="ECO:0007669"/>
    <property type="project" value="UniProtKB-KW"/>
</dbReference>
<dbReference type="Pfam" id="PF00001">
    <property type="entry name" value="7tm_1"/>
    <property type="match status" value="1"/>
</dbReference>
<keyword evidence="7 8" id="KW-0807">Transducer</keyword>
<organism evidence="11 12">
    <name type="scientific">Adineta steineri</name>
    <dbReference type="NCBI Taxonomy" id="433720"/>
    <lineage>
        <taxon>Eukaryota</taxon>
        <taxon>Metazoa</taxon>
        <taxon>Spiralia</taxon>
        <taxon>Gnathifera</taxon>
        <taxon>Rotifera</taxon>
        <taxon>Eurotatoria</taxon>
        <taxon>Bdelloidea</taxon>
        <taxon>Adinetida</taxon>
        <taxon>Adinetidae</taxon>
        <taxon>Adineta</taxon>
    </lineage>
</organism>
<dbReference type="PANTHER" id="PTHR24243">
    <property type="entry name" value="G-PROTEIN COUPLED RECEPTOR"/>
    <property type="match status" value="1"/>
</dbReference>
<evidence type="ECO:0000256" key="5">
    <source>
        <dbReference type="ARBA" id="ARBA00023136"/>
    </source>
</evidence>
<evidence type="ECO:0000256" key="3">
    <source>
        <dbReference type="ARBA" id="ARBA00022989"/>
    </source>
</evidence>
<dbReference type="PANTHER" id="PTHR24243:SF230">
    <property type="entry name" value="G-PROTEIN COUPLED RECEPTORS FAMILY 1 PROFILE DOMAIN-CONTAINING PROTEIN"/>
    <property type="match status" value="1"/>
</dbReference>
<feature type="domain" description="G-protein coupled receptors family 1 profile" evidence="10">
    <location>
        <begin position="45"/>
        <end position="301"/>
    </location>
</feature>
<dbReference type="Proteomes" id="UP000663832">
    <property type="component" value="Unassembled WGS sequence"/>
</dbReference>
<dbReference type="SUPFAM" id="SSF81321">
    <property type="entry name" value="Family A G protein-coupled receptor-like"/>
    <property type="match status" value="1"/>
</dbReference>
<reference evidence="11" key="1">
    <citation type="submission" date="2021-02" db="EMBL/GenBank/DDBJ databases">
        <authorList>
            <person name="Nowell W R."/>
        </authorList>
    </citation>
    <scope>NUCLEOTIDE SEQUENCE</scope>
</reference>
<dbReference type="PROSITE" id="PS00237">
    <property type="entry name" value="G_PROTEIN_RECEP_F1_1"/>
    <property type="match status" value="1"/>
</dbReference>
<evidence type="ECO:0000256" key="2">
    <source>
        <dbReference type="ARBA" id="ARBA00022692"/>
    </source>
</evidence>
<dbReference type="InterPro" id="IPR000276">
    <property type="entry name" value="GPCR_Rhodpsn"/>
</dbReference>
<feature type="transmembrane region" description="Helical" evidence="9">
    <location>
        <begin position="194"/>
        <end position="220"/>
    </location>
</feature>
<keyword evidence="6 8" id="KW-0675">Receptor</keyword>
<dbReference type="SMART" id="SM01381">
    <property type="entry name" value="7TM_GPCR_Srsx"/>
    <property type="match status" value="1"/>
</dbReference>
<feature type="transmembrane region" description="Helical" evidence="9">
    <location>
        <begin position="143"/>
        <end position="162"/>
    </location>
</feature>
<evidence type="ECO:0000259" key="10">
    <source>
        <dbReference type="PROSITE" id="PS50262"/>
    </source>
</evidence>
<gene>
    <name evidence="11" type="ORF">QVE165_LOCUS11896</name>
</gene>
<dbReference type="PRINTS" id="PR00237">
    <property type="entry name" value="GPCRRHODOPSN"/>
</dbReference>
<proteinExistence type="inferred from homology"/>
<evidence type="ECO:0000256" key="9">
    <source>
        <dbReference type="SAM" id="Phobius"/>
    </source>
</evidence>
<protein>
    <recommendedName>
        <fullName evidence="10">G-protein coupled receptors family 1 profile domain-containing protein</fullName>
    </recommendedName>
</protein>
<dbReference type="EMBL" id="CAJNOM010000058">
    <property type="protein sequence ID" value="CAF0945273.1"/>
    <property type="molecule type" value="Genomic_DNA"/>
</dbReference>
<comment type="caution">
    <text evidence="11">The sequence shown here is derived from an EMBL/GenBank/DDBJ whole genome shotgun (WGS) entry which is preliminary data.</text>
</comment>
<dbReference type="PROSITE" id="PS50262">
    <property type="entry name" value="G_PROTEIN_RECEP_F1_2"/>
    <property type="match status" value="1"/>
</dbReference>
<evidence type="ECO:0000256" key="4">
    <source>
        <dbReference type="ARBA" id="ARBA00023040"/>
    </source>
</evidence>
<evidence type="ECO:0000256" key="6">
    <source>
        <dbReference type="ARBA" id="ARBA00023170"/>
    </source>
</evidence>